<sequence length="82" mass="9031">MRPGLHRSLRTMVLAEFSSRSLLHWEFSWARPATVRLPGWGSETEDDGPETALEAAVEAAVADHPDTERLRALLPPAAIQNA</sequence>
<evidence type="ECO:0000313" key="2">
    <source>
        <dbReference type="Proteomes" id="UP000585836"/>
    </source>
</evidence>
<keyword evidence="2" id="KW-1185">Reference proteome</keyword>
<dbReference type="RefSeq" id="WP_313149132.1">
    <property type="nucleotide sequence ID" value="NZ_BAAAWF010000086.1"/>
</dbReference>
<comment type="caution">
    <text evidence="1">The sequence shown here is derived from an EMBL/GenBank/DDBJ whole genome shotgun (WGS) entry which is preliminary data.</text>
</comment>
<evidence type="ECO:0000313" key="1">
    <source>
        <dbReference type="EMBL" id="MBB5927555.1"/>
    </source>
</evidence>
<dbReference type="Proteomes" id="UP000585836">
    <property type="component" value="Unassembled WGS sequence"/>
</dbReference>
<organism evidence="1 2">
    <name type="scientific">Streptomyces echinatus</name>
    <dbReference type="NCBI Taxonomy" id="67293"/>
    <lineage>
        <taxon>Bacteria</taxon>
        <taxon>Bacillati</taxon>
        <taxon>Actinomycetota</taxon>
        <taxon>Actinomycetes</taxon>
        <taxon>Kitasatosporales</taxon>
        <taxon>Streptomycetaceae</taxon>
        <taxon>Streptomyces</taxon>
    </lineage>
</organism>
<gene>
    <name evidence="1" type="ORF">FHS34_003013</name>
</gene>
<dbReference type="AlphaFoldDB" id="A0A7W9UQM4"/>
<name>A0A7W9UQM4_9ACTN</name>
<dbReference type="EMBL" id="JACHJK010000004">
    <property type="protein sequence ID" value="MBB5927555.1"/>
    <property type="molecule type" value="Genomic_DNA"/>
</dbReference>
<reference evidence="1 2" key="1">
    <citation type="submission" date="2020-08" db="EMBL/GenBank/DDBJ databases">
        <title>Genomic Encyclopedia of Type Strains, Phase III (KMG-III): the genomes of soil and plant-associated and newly described type strains.</title>
        <authorList>
            <person name="Whitman W."/>
        </authorList>
    </citation>
    <scope>NUCLEOTIDE SEQUENCE [LARGE SCALE GENOMIC DNA]</scope>
    <source>
        <strain evidence="1 2">CECT 3313</strain>
    </source>
</reference>
<protein>
    <submittedName>
        <fullName evidence="1">Uncharacterized protein</fullName>
    </submittedName>
</protein>
<accession>A0A7W9UQM4</accession>
<proteinExistence type="predicted"/>